<keyword evidence="4 6" id="KW-1133">Transmembrane helix</keyword>
<feature type="transmembrane region" description="Helical" evidence="6">
    <location>
        <begin position="185"/>
        <end position="202"/>
    </location>
</feature>
<dbReference type="EMBL" id="BOQL01000020">
    <property type="protein sequence ID" value="GIM66480.1"/>
    <property type="molecule type" value="Genomic_DNA"/>
</dbReference>
<feature type="transmembrane region" description="Helical" evidence="6">
    <location>
        <begin position="67"/>
        <end position="86"/>
    </location>
</feature>
<gene>
    <name evidence="7" type="ORF">Aau02nite_23120</name>
</gene>
<keyword evidence="8" id="KW-1185">Reference proteome</keyword>
<evidence type="ECO:0000313" key="7">
    <source>
        <dbReference type="EMBL" id="GIM66480.1"/>
    </source>
</evidence>
<proteinExistence type="predicted"/>
<keyword evidence="2" id="KW-1003">Cell membrane</keyword>
<evidence type="ECO:0000256" key="5">
    <source>
        <dbReference type="ARBA" id="ARBA00023136"/>
    </source>
</evidence>
<dbReference type="PANTHER" id="PTHR30086">
    <property type="entry name" value="ARGININE EXPORTER PROTEIN ARGO"/>
    <property type="match status" value="1"/>
</dbReference>
<evidence type="ECO:0000256" key="6">
    <source>
        <dbReference type="SAM" id="Phobius"/>
    </source>
</evidence>
<comment type="subcellular location">
    <subcellularLocation>
        <location evidence="1">Cell membrane</location>
        <topology evidence="1">Multi-pass membrane protein</topology>
    </subcellularLocation>
</comment>
<name>A0A919S7I4_9ACTN</name>
<evidence type="ECO:0000256" key="4">
    <source>
        <dbReference type="ARBA" id="ARBA00022989"/>
    </source>
</evidence>
<dbReference type="PANTHER" id="PTHR30086:SF20">
    <property type="entry name" value="ARGININE EXPORTER PROTEIN ARGO-RELATED"/>
    <property type="match status" value="1"/>
</dbReference>
<dbReference type="Proteomes" id="UP000681340">
    <property type="component" value="Unassembled WGS sequence"/>
</dbReference>
<protein>
    <submittedName>
        <fullName evidence="7">Translocator</fullName>
    </submittedName>
</protein>
<dbReference type="InterPro" id="IPR001123">
    <property type="entry name" value="LeuE-type"/>
</dbReference>
<dbReference type="GO" id="GO:0015171">
    <property type="term" value="F:amino acid transmembrane transporter activity"/>
    <property type="evidence" value="ECO:0007669"/>
    <property type="project" value="TreeGrafter"/>
</dbReference>
<reference evidence="7" key="1">
    <citation type="submission" date="2021-03" db="EMBL/GenBank/DDBJ databases">
        <title>Whole genome shotgun sequence of Actinoplanes auranticolor NBRC 12245.</title>
        <authorList>
            <person name="Komaki H."/>
            <person name="Tamura T."/>
        </authorList>
    </citation>
    <scope>NUCLEOTIDE SEQUENCE</scope>
    <source>
        <strain evidence="7">NBRC 12245</strain>
    </source>
</reference>
<accession>A0A919S7I4</accession>
<sequence length="203" mass="21395">MAAFGMACVVLIAVPGPSVLFIVGRALEAGQRTALTTVVGNALGTYTVAVIVSVGFGPVLQRFPACLTVLKFVGAAFLCWLGLVAIKNRKNVVVGVPGQPGQRRRDWAALRQGYVVGGTNPKAYVVFAVILPAFLRPDIEPLVAQMLILAVVPVVIGLLCDSVWAAFSSAARKWFARSAARMHRMSLLGGALMIGLGLTMAFT</sequence>
<evidence type="ECO:0000256" key="1">
    <source>
        <dbReference type="ARBA" id="ARBA00004651"/>
    </source>
</evidence>
<evidence type="ECO:0000256" key="2">
    <source>
        <dbReference type="ARBA" id="ARBA00022475"/>
    </source>
</evidence>
<dbReference type="PIRSF" id="PIRSF006324">
    <property type="entry name" value="LeuE"/>
    <property type="match status" value="1"/>
</dbReference>
<feature type="transmembrane region" description="Helical" evidence="6">
    <location>
        <begin position="142"/>
        <end position="164"/>
    </location>
</feature>
<comment type="caution">
    <text evidence="7">The sequence shown here is derived from an EMBL/GenBank/DDBJ whole genome shotgun (WGS) entry which is preliminary data.</text>
</comment>
<evidence type="ECO:0000256" key="3">
    <source>
        <dbReference type="ARBA" id="ARBA00022692"/>
    </source>
</evidence>
<dbReference type="Pfam" id="PF01810">
    <property type="entry name" value="LysE"/>
    <property type="match status" value="1"/>
</dbReference>
<dbReference type="AlphaFoldDB" id="A0A919S7I4"/>
<organism evidence="7 8">
    <name type="scientific">Actinoplanes auranticolor</name>
    <dbReference type="NCBI Taxonomy" id="47988"/>
    <lineage>
        <taxon>Bacteria</taxon>
        <taxon>Bacillati</taxon>
        <taxon>Actinomycetota</taxon>
        <taxon>Actinomycetes</taxon>
        <taxon>Micromonosporales</taxon>
        <taxon>Micromonosporaceae</taxon>
        <taxon>Actinoplanes</taxon>
    </lineage>
</organism>
<dbReference type="GO" id="GO:0005886">
    <property type="term" value="C:plasma membrane"/>
    <property type="evidence" value="ECO:0007669"/>
    <property type="project" value="UniProtKB-SubCell"/>
</dbReference>
<evidence type="ECO:0000313" key="8">
    <source>
        <dbReference type="Proteomes" id="UP000681340"/>
    </source>
</evidence>
<keyword evidence="5 6" id="KW-0472">Membrane</keyword>
<feature type="transmembrane region" description="Helical" evidence="6">
    <location>
        <begin position="42"/>
        <end position="60"/>
    </location>
</feature>
<keyword evidence="3 6" id="KW-0812">Transmembrane</keyword>